<evidence type="ECO:0000313" key="3">
    <source>
        <dbReference type="Proteomes" id="UP000199074"/>
    </source>
</evidence>
<evidence type="ECO:0008006" key="4">
    <source>
        <dbReference type="Google" id="ProtNLM"/>
    </source>
</evidence>
<dbReference type="EMBL" id="FPCK01000001">
    <property type="protein sequence ID" value="SFV27774.1"/>
    <property type="molecule type" value="Genomic_DNA"/>
</dbReference>
<reference evidence="2 3" key="1">
    <citation type="submission" date="2016-10" db="EMBL/GenBank/DDBJ databases">
        <authorList>
            <person name="de Groot N.N."/>
        </authorList>
    </citation>
    <scope>NUCLEOTIDE SEQUENCE [LARGE SCALE GENOMIC DNA]</scope>
    <source>
        <strain evidence="2 3">IPL20</strain>
    </source>
</reference>
<dbReference type="InterPro" id="IPR015001">
    <property type="entry name" value="DUF1850"/>
</dbReference>
<keyword evidence="1" id="KW-0732">Signal</keyword>
<dbReference type="AlphaFoldDB" id="A0A1I7MZE4"/>
<organism evidence="2 3">
    <name type="scientific">Devosia crocina</name>
    <dbReference type="NCBI Taxonomy" id="429728"/>
    <lineage>
        <taxon>Bacteria</taxon>
        <taxon>Pseudomonadati</taxon>
        <taxon>Pseudomonadota</taxon>
        <taxon>Alphaproteobacteria</taxon>
        <taxon>Hyphomicrobiales</taxon>
        <taxon>Devosiaceae</taxon>
        <taxon>Devosia</taxon>
    </lineage>
</organism>
<dbReference type="Proteomes" id="UP000199074">
    <property type="component" value="Unassembled WGS sequence"/>
</dbReference>
<sequence length="128" mass="13370">MSLCIAAGGNILALAATAFSLTWTHSVEKTTWAEHWRIDNNALQLVQASVEGAGAGIDLPENAVRVEGAWVFRPALPPLSSLQLAASGATVSAWRLCTGERCLELGAEPGDPITLWAADQCVSGKPSS</sequence>
<feature type="signal peptide" evidence="1">
    <location>
        <begin position="1"/>
        <end position="18"/>
    </location>
</feature>
<evidence type="ECO:0000313" key="2">
    <source>
        <dbReference type="EMBL" id="SFV27774.1"/>
    </source>
</evidence>
<evidence type="ECO:0000256" key="1">
    <source>
        <dbReference type="SAM" id="SignalP"/>
    </source>
</evidence>
<dbReference type="RefSeq" id="WP_092420109.1">
    <property type="nucleotide sequence ID" value="NZ_FPCK01000001.1"/>
</dbReference>
<keyword evidence="3" id="KW-1185">Reference proteome</keyword>
<proteinExistence type="predicted"/>
<protein>
    <recommendedName>
        <fullName evidence="4">DUF1850 domain-containing protein</fullName>
    </recommendedName>
</protein>
<dbReference type="STRING" id="429728.SAMN05216456_0359"/>
<accession>A0A1I7MZE4</accession>
<name>A0A1I7MZE4_9HYPH</name>
<gene>
    <name evidence="2" type="ORF">SAMN05216456_0359</name>
</gene>
<feature type="chain" id="PRO_5011717317" description="DUF1850 domain-containing protein" evidence="1">
    <location>
        <begin position="19"/>
        <end position="128"/>
    </location>
</feature>
<dbReference type="OrthoDB" id="5298197at2"/>
<dbReference type="Pfam" id="PF08905">
    <property type="entry name" value="DUF1850"/>
    <property type="match status" value="1"/>
</dbReference>